<evidence type="ECO:0000256" key="6">
    <source>
        <dbReference type="ARBA" id="ARBA00022989"/>
    </source>
</evidence>
<dbReference type="AlphaFoldDB" id="A0A8T2V1S4"/>
<dbReference type="InterPro" id="IPR002067">
    <property type="entry name" value="MCP"/>
</dbReference>
<organism evidence="11 12">
    <name type="scientific">Ceratopteris richardii</name>
    <name type="common">Triangle waterfern</name>
    <dbReference type="NCBI Taxonomy" id="49495"/>
    <lineage>
        <taxon>Eukaryota</taxon>
        <taxon>Viridiplantae</taxon>
        <taxon>Streptophyta</taxon>
        <taxon>Embryophyta</taxon>
        <taxon>Tracheophyta</taxon>
        <taxon>Polypodiopsida</taxon>
        <taxon>Polypodiidae</taxon>
        <taxon>Polypodiales</taxon>
        <taxon>Pteridineae</taxon>
        <taxon>Pteridaceae</taxon>
        <taxon>Parkerioideae</taxon>
        <taxon>Ceratopteris</taxon>
    </lineage>
</organism>
<evidence type="ECO:0000256" key="4">
    <source>
        <dbReference type="ARBA" id="ARBA00022692"/>
    </source>
</evidence>
<evidence type="ECO:0000256" key="10">
    <source>
        <dbReference type="SAM" id="Phobius"/>
    </source>
</evidence>
<accession>A0A8T2V1S4</accession>
<dbReference type="InterPro" id="IPR023395">
    <property type="entry name" value="MCP_dom_sf"/>
</dbReference>
<keyword evidence="6 10" id="KW-1133">Transmembrane helix</keyword>
<dbReference type="GO" id="GO:0016020">
    <property type="term" value="C:membrane"/>
    <property type="evidence" value="ECO:0007669"/>
    <property type="project" value="UniProtKB-SubCell"/>
</dbReference>
<comment type="similarity">
    <text evidence="2 9">Belongs to the mitochondrial carrier (TC 2.A.29) family.</text>
</comment>
<keyword evidence="3 9" id="KW-0813">Transport</keyword>
<evidence type="ECO:0000256" key="7">
    <source>
        <dbReference type="ARBA" id="ARBA00023136"/>
    </source>
</evidence>
<dbReference type="InterPro" id="IPR044712">
    <property type="entry name" value="SLC25A32-like"/>
</dbReference>
<evidence type="ECO:0000256" key="9">
    <source>
        <dbReference type="RuleBase" id="RU000488"/>
    </source>
</evidence>
<comment type="caution">
    <text evidence="11">The sequence shown here is derived from an EMBL/GenBank/DDBJ whole genome shotgun (WGS) entry which is preliminary data.</text>
</comment>
<keyword evidence="5" id="KW-0677">Repeat</keyword>
<evidence type="ECO:0000256" key="3">
    <source>
        <dbReference type="ARBA" id="ARBA00022448"/>
    </source>
</evidence>
<dbReference type="OrthoDB" id="269120at2759"/>
<dbReference type="EMBL" id="CM035408">
    <property type="protein sequence ID" value="KAH7442441.1"/>
    <property type="molecule type" value="Genomic_DNA"/>
</dbReference>
<dbReference type="Gene3D" id="1.50.40.10">
    <property type="entry name" value="Mitochondrial carrier domain"/>
    <property type="match status" value="1"/>
</dbReference>
<comment type="subcellular location">
    <subcellularLocation>
        <location evidence="1">Membrane</location>
        <topology evidence="1">Multi-pass membrane protein</topology>
    </subcellularLocation>
</comment>
<dbReference type="Proteomes" id="UP000825935">
    <property type="component" value="Chromosome 3"/>
</dbReference>
<reference evidence="11" key="1">
    <citation type="submission" date="2021-08" db="EMBL/GenBank/DDBJ databases">
        <title>WGS assembly of Ceratopteris richardii.</title>
        <authorList>
            <person name="Marchant D.B."/>
            <person name="Chen G."/>
            <person name="Jenkins J."/>
            <person name="Shu S."/>
            <person name="Leebens-Mack J."/>
            <person name="Grimwood J."/>
            <person name="Schmutz J."/>
            <person name="Soltis P."/>
            <person name="Soltis D."/>
            <person name="Chen Z.-H."/>
        </authorList>
    </citation>
    <scope>NUCLEOTIDE SEQUENCE</scope>
    <source>
        <strain evidence="11">Whitten #5841</strain>
        <tissue evidence="11">Leaf</tissue>
    </source>
</reference>
<dbReference type="OMA" id="WVMYEQM"/>
<gene>
    <name evidence="11" type="ORF">KP509_03G088700</name>
</gene>
<keyword evidence="7 8" id="KW-0472">Membrane</keyword>
<dbReference type="GO" id="GO:0015215">
    <property type="term" value="F:nucleotide transmembrane transporter activity"/>
    <property type="evidence" value="ECO:0007669"/>
    <property type="project" value="UniProtKB-ARBA"/>
</dbReference>
<feature type="repeat" description="Solcar" evidence="8">
    <location>
        <begin position="101"/>
        <end position="190"/>
    </location>
</feature>
<dbReference type="InterPro" id="IPR018108">
    <property type="entry name" value="MCP_transmembrane"/>
</dbReference>
<proteinExistence type="inferred from homology"/>
<evidence type="ECO:0008006" key="13">
    <source>
        <dbReference type="Google" id="ProtNLM"/>
    </source>
</evidence>
<keyword evidence="12" id="KW-1185">Reference proteome</keyword>
<feature type="transmembrane region" description="Helical" evidence="10">
    <location>
        <begin position="64"/>
        <end position="85"/>
    </location>
</feature>
<sequence length="302" mass="33658">MLWHTENAVAGIVAGFVTTTALHPLDVVRTRFQVQDGHDAVVPKYRNTANALLSIARIEGLRGLYAGLFPAVLGSSISWGLYFYLYNTTKSWNRRWRGEDLGAGLHLISATEAGALVCLVTNPVWLAKTRLQLQGPGLGVHKPYAGFADSLQRIVKEEGWWALYKGLGPSLILVSHASLQFMAYEEGRKLALDLRRFYHSGDKKEDVCLKPSDFAILGGLSKVFATLVTYPYQVIRTRIQQRPLRDGRVKYTGIWHTSAEILKHEGATGFYKGIVPSLLKNVPASSITFLVYEMVLKLLQKQ</sequence>
<evidence type="ECO:0000313" key="12">
    <source>
        <dbReference type="Proteomes" id="UP000825935"/>
    </source>
</evidence>
<evidence type="ECO:0000256" key="2">
    <source>
        <dbReference type="ARBA" id="ARBA00006375"/>
    </source>
</evidence>
<keyword evidence="4 8" id="KW-0812">Transmembrane</keyword>
<dbReference type="SUPFAM" id="SSF103506">
    <property type="entry name" value="Mitochondrial carrier"/>
    <property type="match status" value="1"/>
</dbReference>
<evidence type="ECO:0000256" key="5">
    <source>
        <dbReference type="ARBA" id="ARBA00022737"/>
    </source>
</evidence>
<dbReference type="PANTHER" id="PTHR45683">
    <property type="entry name" value="MITOCHONDRIAL NICOTINAMIDE ADENINE DINUCLEOTIDE TRANSPORTER 1-RELATED-RELATED"/>
    <property type="match status" value="1"/>
</dbReference>
<name>A0A8T2V1S4_CERRI</name>
<dbReference type="PRINTS" id="PR00926">
    <property type="entry name" value="MITOCARRIER"/>
</dbReference>
<dbReference type="Pfam" id="PF00153">
    <property type="entry name" value="Mito_carr"/>
    <property type="match status" value="3"/>
</dbReference>
<feature type="repeat" description="Solcar" evidence="8">
    <location>
        <begin position="2"/>
        <end position="92"/>
    </location>
</feature>
<evidence type="ECO:0000256" key="1">
    <source>
        <dbReference type="ARBA" id="ARBA00004141"/>
    </source>
</evidence>
<evidence type="ECO:0000313" key="11">
    <source>
        <dbReference type="EMBL" id="KAH7442441.1"/>
    </source>
</evidence>
<dbReference type="PROSITE" id="PS50920">
    <property type="entry name" value="SOLCAR"/>
    <property type="match status" value="3"/>
</dbReference>
<evidence type="ECO:0000256" key="8">
    <source>
        <dbReference type="PROSITE-ProRule" id="PRU00282"/>
    </source>
</evidence>
<dbReference type="FunFam" id="1.50.40.10:FF:000090">
    <property type="entry name" value="Folate transporter 1, chloroplastic"/>
    <property type="match status" value="1"/>
</dbReference>
<feature type="repeat" description="Solcar" evidence="8">
    <location>
        <begin position="209"/>
        <end position="298"/>
    </location>
</feature>
<protein>
    <recommendedName>
        <fullName evidence="13">Folate transporter 1, chloroplastic</fullName>
    </recommendedName>
</protein>